<organism evidence="1">
    <name type="scientific">Oryza brachyantha</name>
    <name type="common">malo sina</name>
    <dbReference type="NCBI Taxonomy" id="4533"/>
    <lineage>
        <taxon>Eukaryota</taxon>
        <taxon>Viridiplantae</taxon>
        <taxon>Streptophyta</taxon>
        <taxon>Embryophyta</taxon>
        <taxon>Tracheophyta</taxon>
        <taxon>Spermatophyta</taxon>
        <taxon>Magnoliopsida</taxon>
        <taxon>Liliopsida</taxon>
        <taxon>Poales</taxon>
        <taxon>Poaceae</taxon>
        <taxon>BOP clade</taxon>
        <taxon>Oryzoideae</taxon>
        <taxon>Oryzeae</taxon>
        <taxon>Oryzinae</taxon>
        <taxon>Oryza</taxon>
    </lineage>
</organism>
<protein>
    <submittedName>
        <fullName evidence="1">Uncharacterized protein</fullName>
    </submittedName>
</protein>
<evidence type="ECO:0000313" key="2">
    <source>
        <dbReference type="Proteomes" id="UP000006038"/>
    </source>
</evidence>
<reference evidence="1" key="2">
    <citation type="submission" date="2013-04" db="UniProtKB">
        <authorList>
            <consortium name="EnsemblPlants"/>
        </authorList>
    </citation>
    <scope>IDENTIFICATION</scope>
</reference>
<dbReference type="Gramene" id="OB06G23330.1">
    <property type="protein sequence ID" value="OB06G23330.1"/>
    <property type="gene ID" value="OB06G23330"/>
</dbReference>
<evidence type="ECO:0000313" key="1">
    <source>
        <dbReference type="EnsemblPlants" id="OB06G23330.1"/>
    </source>
</evidence>
<name>J3ME89_ORYBR</name>
<proteinExistence type="predicted"/>
<sequence length="192" mass="21876">MVRSPYKQFTGTPTLSQAHVWLLVGSNLSRRFGSHLVHSMHGALELLPYSLVNHSLPIYGRFSLEYLRNNIYAEAKKGQIQLQKYVKKKNIGVLRNITDDTIEKMCQKPYRSNYTSKVNACNLSAALDLCEFAQINHKATKEMVTLSVPCSSFAAVTRKVHEKVIWVGHSVHQSQILRFMFVNTELTVFSFV</sequence>
<dbReference type="EnsemblPlants" id="OB06G23330.1">
    <property type="protein sequence ID" value="OB06G23330.1"/>
    <property type="gene ID" value="OB06G23330"/>
</dbReference>
<accession>J3ME89</accession>
<dbReference type="AlphaFoldDB" id="J3ME89"/>
<reference evidence="1" key="1">
    <citation type="journal article" date="2013" name="Nat. Commun.">
        <title>Whole-genome sequencing of Oryza brachyantha reveals mechanisms underlying Oryza genome evolution.</title>
        <authorList>
            <person name="Chen J."/>
            <person name="Huang Q."/>
            <person name="Gao D."/>
            <person name="Wang J."/>
            <person name="Lang Y."/>
            <person name="Liu T."/>
            <person name="Li B."/>
            <person name="Bai Z."/>
            <person name="Luis Goicoechea J."/>
            <person name="Liang C."/>
            <person name="Chen C."/>
            <person name="Zhang W."/>
            <person name="Sun S."/>
            <person name="Liao Y."/>
            <person name="Zhang X."/>
            <person name="Yang L."/>
            <person name="Song C."/>
            <person name="Wang M."/>
            <person name="Shi J."/>
            <person name="Liu G."/>
            <person name="Liu J."/>
            <person name="Zhou H."/>
            <person name="Zhou W."/>
            <person name="Yu Q."/>
            <person name="An N."/>
            <person name="Chen Y."/>
            <person name="Cai Q."/>
            <person name="Wang B."/>
            <person name="Liu B."/>
            <person name="Min J."/>
            <person name="Huang Y."/>
            <person name="Wu H."/>
            <person name="Li Z."/>
            <person name="Zhang Y."/>
            <person name="Yin Y."/>
            <person name="Song W."/>
            <person name="Jiang J."/>
            <person name="Jackson S.A."/>
            <person name="Wing R.A."/>
            <person name="Wang J."/>
            <person name="Chen M."/>
        </authorList>
    </citation>
    <scope>NUCLEOTIDE SEQUENCE [LARGE SCALE GENOMIC DNA]</scope>
    <source>
        <strain evidence="1">cv. IRGC 101232</strain>
    </source>
</reference>
<dbReference type="HOGENOM" id="CLU_1417154_0_0_1"/>
<dbReference type="Proteomes" id="UP000006038">
    <property type="component" value="Chromosome 6"/>
</dbReference>
<keyword evidence="2" id="KW-1185">Reference proteome</keyword>